<reference evidence="1 2" key="1">
    <citation type="submission" date="2019-02" db="EMBL/GenBank/DDBJ databases">
        <title>Deep-cultivation of Planctomycetes and their phenomic and genomic characterization uncovers novel biology.</title>
        <authorList>
            <person name="Wiegand S."/>
            <person name="Jogler M."/>
            <person name="Boedeker C."/>
            <person name="Pinto D."/>
            <person name="Vollmers J."/>
            <person name="Rivas-Marin E."/>
            <person name="Kohn T."/>
            <person name="Peeters S.H."/>
            <person name="Heuer A."/>
            <person name="Rast P."/>
            <person name="Oberbeckmann S."/>
            <person name="Bunk B."/>
            <person name="Jeske O."/>
            <person name="Meyerdierks A."/>
            <person name="Storesund J.E."/>
            <person name="Kallscheuer N."/>
            <person name="Luecker S."/>
            <person name="Lage O.M."/>
            <person name="Pohl T."/>
            <person name="Merkel B.J."/>
            <person name="Hornburger P."/>
            <person name="Mueller R.-W."/>
            <person name="Bruemmer F."/>
            <person name="Labrenz M."/>
            <person name="Spormann A.M."/>
            <person name="Op Den Camp H."/>
            <person name="Overmann J."/>
            <person name="Amann R."/>
            <person name="Jetten M.S.M."/>
            <person name="Mascher T."/>
            <person name="Medema M.H."/>
            <person name="Devos D.P."/>
            <person name="Kaster A.-K."/>
            <person name="Ovreas L."/>
            <person name="Rohde M."/>
            <person name="Galperin M.Y."/>
            <person name="Jogler C."/>
        </authorList>
    </citation>
    <scope>NUCLEOTIDE SEQUENCE [LARGE SCALE GENOMIC DNA]</scope>
    <source>
        <strain evidence="1 2">KOR42</strain>
    </source>
</reference>
<dbReference type="Proteomes" id="UP000317243">
    <property type="component" value="Unassembled WGS sequence"/>
</dbReference>
<dbReference type="EMBL" id="SIHI01000001">
    <property type="protein sequence ID" value="TWT58941.1"/>
    <property type="molecule type" value="Genomic_DNA"/>
</dbReference>
<accession>A0A5C5X981</accession>
<keyword evidence="2" id="KW-1185">Reference proteome</keyword>
<proteinExistence type="predicted"/>
<organism evidence="1 2">
    <name type="scientific">Thalassoglobus neptunius</name>
    <dbReference type="NCBI Taxonomy" id="1938619"/>
    <lineage>
        <taxon>Bacteria</taxon>
        <taxon>Pseudomonadati</taxon>
        <taxon>Planctomycetota</taxon>
        <taxon>Planctomycetia</taxon>
        <taxon>Planctomycetales</taxon>
        <taxon>Planctomycetaceae</taxon>
        <taxon>Thalassoglobus</taxon>
    </lineage>
</organism>
<evidence type="ECO:0000313" key="2">
    <source>
        <dbReference type="Proteomes" id="UP000317243"/>
    </source>
</evidence>
<dbReference type="AlphaFoldDB" id="A0A5C5X981"/>
<name>A0A5C5X981_9PLAN</name>
<comment type="caution">
    <text evidence="1">The sequence shown here is derived from an EMBL/GenBank/DDBJ whole genome shotgun (WGS) entry which is preliminary data.</text>
</comment>
<dbReference type="RefSeq" id="WP_146509672.1">
    <property type="nucleotide sequence ID" value="NZ_SIHI01000001.1"/>
</dbReference>
<protein>
    <submittedName>
        <fullName evidence="1">Uncharacterized protein</fullName>
    </submittedName>
</protein>
<evidence type="ECO:0000313" key="1">
    <source>
        <dbReference type="EMBL" id="TWT58941.1"/>
    </source>
</evidence>
<gene>
    <name evidence="1" type="ORF">KOR42_23280</name>
</gene>
<sequence length="108" mass="12613">MSEQHVVDRYANAVKVREKCRNEVEVLRKKLMQFKKVFDSGWRELSFPNDHTMALTEFTIPPDGIPTVDQFREKIEAWQASDRECKAALQSMTNEQKNVIKIADEDAR</sequence>